<feature type="region of interest" description="Disordered" evidence="2">
    <location>
        <begin position="545"/>
        <end position="735"/>
    </location>
</feature>
<keyword evidence="1" id="KW-0175">Coiled coil</keyword>
<feature type="compositionally biased region" description="Polar residues" evidence="2">
    <location>
        <begin position="607"/>
        <end position="622"/>
    </location>
</feature>
<protein>
    <submittedName>
        <fullName evidence="3">Uncharacterized protein</fullName>
    </submittedName>
</protein>
<comment type="caution">
    <text evidence="3">The sequence shown here is derived from an EMBL/GenBank/DDBJ whole genome shotgun (WGS) entry which is preliminary data.</text>
</comment>
<gene>
    <name evidence="3" type="ORF">LENED_012896</name>
</gene>
<evidence type="ECO:0000313" key="4">
    <source>
        <dbReference type="Proteomes" id="UP000188533"/>
    </source>
</evidence>
<reference evidence="3 4" key="1">
    <citation type="submission" date="2016-08" db="EMBL/GenBank/DDBJ databases">
        <authorList>
            <consortium name="Lentinula edodes genome sequencing consortium"/>
            <person name="Sakamoto Y."/>
            <person name="Nakade K."/>
            <person name="Sato S."/>
            <person name="Yoshida Y."/>
            <person name="Miyazaki K."/>
            <person name="Natsume S."/>
            <person name="Konno N."/>
        </authorList>
    </citation>
    <scope>NUCLEOTIDE SEQUENCE [LARGE SCALE GENOMIC DNA]</scope>
    <source>
        <strain evidence="3 4">NBRC 111202</strain>
    </source>
</reference>
<dbReference type="AlphaFoldDB" id="A0A1Q3ETU8"/>
<organism evidence="3 4">
    <name type="scientific">Lentinula edodes</name>
    <name type="common">Shiitake mushroom</name>
    <name type="synonym">Lentinus edodes</name>
    <dbReference type="NCBI Taxonomy" id="5353"/>
    <lineage>
        <taxon>Eukaryota</taxon>
        <taxon>Fungi</taxon>
        <taxon>Dikarya</taxon>
        <taxon>Basidiomycota</taxon>
        <taxon>Agaricomycotina</taxon>
        <taxon>Agaricomycetes</taxon>
        <taxon>Agaricomycetidae</taxon>
        <taxon>Agaricales</taxon>
        <taxon>Marasmiineae</taxon>
        <taxon>Omphalotaceae</taxon>
        <taxon>Lentinula</taxon>
    </lineage>
</organism>
<evidence type="ECO:0000256" key="1">
    <source>
        <dbReference type="SAM" id="Coils"/>
    </source>
</evidence>
<feature type="compositionally biased region" description="Polar residues" evidence="2">
    <location>
        <begin position="57"/>
        <end position="72"/>
    </location>
</feature>
<dbReference type="STRING" id="5353.A0A1Q3ETU8"/>
<feature type="region of interest" description="Disordered" evidence="2">
    <location>
        <begin position="53"/>
        <end position="72"/>
    </location>
</feature>
<feature type="compositionally biased region" description="Polar residues" evidence="2">
    <location>
        <begin position="549"/>
        <end position="560"/>
    </location>
</feature>
<sequence length="735" mass="79678">MKFFLLRRFSHLIHRRTRSDSALPELSLPSQRDFPHSLSLGDLVQQLGDYSRYPNALSPTESRTTTSNRPLLAESSENPSVAIFYVEQCISQLQKENAQLQVTREHIKTQIELKSTELYSYKTRIASLNHSLSKLNLVIEAFEQELVSLGASIDSIDQSFVLLLDIAVCGPVFHRTRSAISSGFVFMDAIVDAIREAAEVPHSPWSTLIPPVIGARSQDHYASALSITLRTRSDVRRIKNLARYWKSSAQEDEEHKDVITPSGSTLSEVQEVFTTERQKAVDALWIKLKSGELPIRSTVVSQAREEDTALIHAFTVKPIAPSVNASSLFMPPDPQSIKPQMSASVAASIVTLNASLMHSSSGESFPSTQSSGDSSIVGSAPSTSTRLCSEEAISPLPRLSLFSSDFWAAANNAGVSSDNIAAEHDSESAGSDFTTKDAIQSLELIYNRFNNMKLDTINEASPVCPADTILPEADTTCVPAENAFLSETDILSSDTDESGSDFEADFVIVSIPTSAESSSAKKRNSILKSLNISSRIPRRISISLSPTSFKSRSPAQSAKTGLNVPLKKGNLLSTPDRPGDISKVLPMSVGSTTVRKLVGKTPKDRSTPSASRCQEARTSSLIANHPPSRPTISSSLKKTHSTSPSRSTKAANARNNIHFTSPRTGVAAASGSSQNVYASGRVDTMQGQSVASLSSMKKNRKNYPSRLPVQHHRPPPPVPAKGEIGRRDIVAAKKK</sequence>
<dbReference type="EMBL" id="BDGU01001940">
    <property type="protein sequence ID" value="GAW10608.1"/>
    <property type="molecule type" value="Genomic_DNA"/>
</dbReference>
<reference evidence="3 4" key="2">
    <citation type="submission" date="2017-02" db="EMBL/GenBank/DDBJ databases">
        <title>A genome survey and senescence transcriptome analysis in Lentinula edodes.</title>
        <authorList>
            <person name="Sakamoto Y."/>
            <person name="Nakade K."/>
            <person name="Sato S."/>
            <person name="Yoshida Y."/>
            <person name="Miyazaki K."/>
            <person name="Natsume S."/>
            <person name="Konno N."/>
        </authorList>
    </citation>
    <scope>NUCLEOTIDE SEQUENCE [LARGE SCALE GENOMIC DNA]</scope>
    <source>
        <strain evidence="3 4">NBRC 111202</strain>
    </source>
</reference>
<feature type="coiled-coil region" evidence="1">
    <location>
        <begin position="90"/>
        <end position="145"/>
    </location>
</feature>
<feature type="compositionally biased region" description="Polar residues" evidence="2">
    <location>
        <begin position="685"/>
        <end position="696"/>
    </location>
</feature>
<feature type="compositionally biased region" description="Basic residues" evidence="2">
    <location>
        <begin position="697"/>
        <end position="714"/>
    </location>
</feature>
<feature type="region of interest" description="Disordered" evidence="2">
    <location>
        <begin position="361"/>
        <end position="382"/>
    </location>
</feature>
<feature type="compositionally biased region" description="Polar residues" evidence="2">
    <location>
        <begin position="630"/>
        <end position="663"/>
    </location>
</feature>
<name>A0A1Q3ETU8_LENED</name>
<proteinExistence type="predicted"/>
<feature type="compositionally biased region" description="Basic and acidic residues" evidence="2">
    <location>
        <begin position="723"/>
        <end position="735"/>
    </location>
</feature>
<keyword evidence="4" id="KW-1185">Reference proteome</keyword>
<evidence type="ECO:0000256" key="2">
    <source>
        <dbReference type="SAM" id="MobiDB-lite"/>
    </source>
</evidence>
<accession>A0A1Q3ETU8</accession>
<dbReference type="Proteomes" id="UP000188533">
    <property type="component" value="Unassembled WGS sequence"/>
</dbReference>
<evidence type="ECO:0000313" key="3">
    <source>
        <dbReference type="EMBL" id="GAW10608.1"/>
    </source>
</evidence>